<organism evidence="2 3">
    <name type="scientific">Mycena citricolor</name>
    <dbReference type="NCBI Taxonomy" id="2018698"/>
    <lineage>
        <taxon>Eukaryota</taxon>
        <taxon>Fungi</taxon>
        <taxon>Dikarya</taxon>
        <taxon>Basidiomycota</taxon>
        <taxon>Agaricomycotina</taxon>
        <taxon>Agaricomycetes</taxon>
        <taxon>Agaricomycetidae</taxon>
        <taxon>Agaricales</taxon>
        <taxon>Marasmiineae</taxon>
        <taxon>Mycenaceae</taxon>
        <taxon>Mycena</taxon>
    </lineage>
</organism>
<comment type="caution">
    <text evidence="2">The sequence shown here is derived from an EMBL/GenBank/DDBJ whole genome shotgun (WGS) entry which is preliminary data.</text>
</comment>
<evidence type="ECO:0000259" key="1">
    <source>
        <dbReference type="Pfam" id="PF20209"/>
    </source>
</evidence>
<dbReference type="EMBL" id="CAVNYO010000401">
    <property type="protein sequence ID" value="CAK5274250.1"/>
    <property type="molecule type" value="Genomic_DNA"/>
</dbReference>
<dbReference type="Proteomes" id="UP001295794">
    <property type="component" value="Unassembled WGS sequence"/>
</dbReference>
<sequence length="105" mass="11769">MWIGPVLWQLQKLTFSEQLLNALIYPRRFVFKLHPHVGSRNPTKLQQGMRGTVSSYQLDSGGIMSMLAGKLMPRPPAVLASTIAVTYIGVGKLPKNWLLTTFRVC</sequence>
<proteinExistence type="predicted"/>
<dbReference type="InterPro" id="IPR046700">
    <property type="entry name" value="DUF6570"/>
</dbReference>
<reference evidence="2" key="1">
    <citation type="submission" date="2023-11" db="EMBL/GenBank/DDBJ databases">
        <authorList>
            <person name="De Vega J J."/>
            <person name="De Vega J J."/>
        </authorList>
    </citation>
    <scope>NUCLEOTIDE SEQUENCE</scope>
</reference>
<name>A0AAD2HGB3_9AGAR</name>
<evidence type="ECO:0000313" key="2">
    <source>
        <dbReference type="EMBL" id="CAK5274250.1"/>
    </source>
</evidence>
<evidence type="ECO:0000313" key="3">
    <source>
        <dbReference type="Proteomes" id="UP001295794"/>
    </source>
</evidence>
<dbReference type="Pfam" id="PF20209">
    <property type="entry name" value="DUF6570"/>
    <property type="match status" value="1"/>
</dbReference>
<gene>
    <name evidence="2" type="ORF">MYCIT1_LOCUS21322</name>
</gene>
<feature type="domain" description="DUF6570" evidence="1">
    <location>
        <begin position="1"/>
        <end position="104"/>
    </location>
</feature>
<dbReference type="AlphaFoldDB" id="A0AAD2HGB3"/>
<keyword evidence="3" id="KW-1185">Reference proteome</keyword>
<protein>
    <recommendedName>
        <fullName evidence="1">DUF6570 domain-containing protein</fullName>
    </recommendedName>
</protein>
<accession>A0AAD2HGB3</accession>